<evidence type="ECO:0000313" key="2">
    <source>
        <dbReference type="EMBL" id="EGF93768.1"/>
    </source>
</evidence>
<dbReference type="AlphaFoldDB" id="F4QH15"/>
<sequence length="40" mass="3890">MNNTITGNAGNNGLDGGSGADTISGARVPMASQAVRVTIT</sequence>
<dbReference type="Proteomes" id="UP000006512">
    <property type="component" value="Unassembled WGS sequence"/>
</dbReference>
<feature type="region of interest" description="Disordered" evidence="1">
    <location>
        <begin position="1"/>
        <end position="40"/>
    </location>
</feature>
<dbReference type="EMBL" id="GL883077">
    <property type="protein sequence ID" value="EGF93768.1"/>
    <property type="molecule type" value="Genomic_DNA"/>
</dbReference>
<gene>
    <name evidence="2" type="ORF">ABI_22100</name>
</gene>
<name>F4QH15_9CAUL</name>
<accession>F4QH15</accession>
<dbReference type="GO" id="GO:0005509">
    <property type="term" value="F:calcium ion binding"/>
    <property type="evidence" value="ECO:0007669"/>
    <property type="project" value="InterPro"/>
</dbReference>
<reference evidence="3" key="1">
    <citation type="submission" date="2011-03" db="EMBL/GenBank/DDBJ databases">
        <title>Draft genome sequence of Brevundimonas diminuta.</title>
        <authorList>
            <person name="Brown P.J.B."/>
            <person name="Buechlein A."/>
            <person name="Hemmerich C."/>
            <person name="Brun Y.V."/>
        </authorList>
    </citation>
    <scope>NUCLEOTIDE SEQUENCE [LARGE SCALE GENOMIC DNA]</scope>
    <source>
        <strain evidence="3">C19</strain>
    </source>
</reference>
<protein>
    <submittedName>
        <fullName evidence="2">Uncharacterized protein</fullName>
    </submittedName>
</protein>
<evidence type="ECO:0000256" key="1">
    <source>
        <dbReference type="SAM" id="MobiDB-lite"/>
    </source>
</evidence>
<dbReference type="Pfam" id="PF00353">
    <property type="entry name" value="HemolysinCabind"/>
    <property type="match status" value="1"/>
</dbReference>
<dbReference type="InterPro" id="IPR001343">
    <property type="entry name" value="Hemolysn_Ca-bd"/>
</dbReference>
<dbReference type="SUPFAM" id="SSF51120">
    <property type="entry name" value="beta-Roll"/>
    <property type="match status" value="1"/>
</dbReference>
<proteinExistence type="predicted"/>
<feature type="compositionally biased region" description="Low complexity" evidence="1">
    <location>
        <begin position="1"/>
        <end position="12"/>
    </location>
</feature>
<evidence type="ECO:0000313" key="3">
    <source>
        <dbReference type="Proteomes" id="UP000006512"/>
    </source>
</evidence>
<dbReference type="HOGENOM" id="CLU_3284165_0_0_5"/>
<organism evidence="2 3">
    <name type="scientific">Asticcacaulis biprosthecium C19</name>
    <dbReference type="NCBI Taxonomy" id="715226"/>
    <lineage>
        <taxon>Bacteria</taxon>
        <taxon>Pseudomonadati</taxon>
        <taxon>Pseudomonadota</taxon>
        <taxon>Alphaproteobacteria</taxon>
        <taxon>Caulobacterales</taxon>
        <taxon>Caulobacteraceae</taxon>
        <taxon>Asticcacaulis</taxon>
    </lineage>
</organism>
<dbReference type="InterPro" id="IPR011049">
    <property type="entry name" value="Serralysin-like_metalloprot_C"/>
</dbReference>
<keyword evidence="3" id="KW-1185">Reference proteome</keyword>